<dbReference type="RefSeq" id="WP_128124777.1">
    <property type="nucleotide sequence ID" value="NZ_UFVQ01000003.1"/>
</dbReference>
<proteinExistence type="predicted"/>
<protein>
    <submittedName>
        <fullName evidence="1">Uncharacterized protein</fullName>
    </submittedName>
</protein>
<dbReference type="EMBL" id="UFVQ01000003">
    <property type="protein sequence ID" value="STC94225.1"/>
    <property type="molecule type" value="Genomic_DNA"/>
</dbReference>
<dbReference type="AlphaFoldDB" id="A0A376DRL9"/>
<name>A0A376DRL9_CHRCU</name>
<accession>A0A376DRL9</accession>
<reference evidence="1 2" key="1">
    <citation type="submission" date="2018-06" db="EMBL/GenBank/DDBJ databases">
        <authorList>
            <consortium name="Pathogen Informatics"/>
            <person name="Doyle S."/>
        </authorList>
    </citation>
    <scope>NUCLEOTIDE SEQUENCE [LARGE SCALE GENOMIC DNA]</scope>
    <source>
        <strain evidence="1 2">NCTC13533</strain>
    </source>
</reference>
<organism evidence="1 2">
    <name type="scientific">Chryseobacterium carnipullorum</name>
    <dbReference type="NCBI Taxonomy" id="1124835"/>
    <lineage>
        <taxon>Bacteria</taxon>
        <taxon>Pseudomonadati</taxon>
        <taxon>Bacteroidota</taxon>
        <taxon>Flavobacteriia</taxon>
        <taxon>Flavobacteriales</taxon>
        <taxon>Weeksellaceae</taxon>
        <taxon>Chryseobacterium group</taxon>
        <taxon>Chryseobacterium</taxon>
    </lineage>
</organism>
<gene>
    <name evidence="1" type="ORF">NCTC13533_01449</name>
</gene>
<sequence length="162" mass="19242">MKELEFKKLFSKLSHIKALSIDSKFEEIVQNLVLFVLFNSQEKSLKNDNDIKNSINDYYGINIKTSLIQPAIDKLLFLNKIVRDTSNRNLYLTEVSKMEIGNKNSENSNIEQTVKENWFKEVLNKYNFLEKRDFDELWKLLNIYLSSIFEKKWCPNIKFSKS</sequence>
<evidence type="ECO:0000313" key="1">
    <source>
        <dbReference type="EMBL" id="STC94225.1"/>
    </source>
</evidence>
<evidence type="ECO:0000313" key="2">
    <source>
        <dbReference type="Proteomes" id="UP000255224"/>
    </source>
</evidence>
<dbReference type="Proteomes" id="UP000255224">
    <property type="component" value="Unassembled WGS sequence"/>
</dbReference>